<name>A0ABQ1NE82_9BACI</name>
<feature type="domain" description="Phosphatidic acid phosphatase type 2/haloperoxidase" evidence="2">
    <location>
        <begin position="132"/>
        <end position="233"/>
    </location>
</feature>
<dbReference type="InterPro" id="IPR000326">
    <property type="entry name" value="PAP2/HPO"/>
</dbReference>
<dbReference type="RefSeq" id="WP_062444319.1">
    <property type="nucleotide sequence ID" value="NZ_BMCJ01000001.1"/>
</dbReference>
<gene>
    <name evidence="3" type="ORF">GCM10007216_01190</name>
</gene>
<dbReference type="PANTHER" id="PTHR34599:SF1">
    <property type="entry name" value="PHOSPHATIDIC ACID PHOSPHATASE TYPE 2_HALOPEROXIDASE DOMAIN-CONTAINING PROTEIN"/>
    <property type="match status" value="1"/>
</dbReference>
<dbReference type="Pfam" id="PF01569">
    <property type="entry name" value="PAP2"/>
    <property type="match status" value="1"/>
</dbReference>
<dbReference type="Proteomes" id="UP000619534">
    <property type="component" value="Unassembled WGS sequence"/>
</dbReference>
<dbReference type="Gene3D" id="1.10.606.20">
    <property type="match status" value="1"/>
</dbReference>
<dbReference type="SUPFAM" id="SSF48317">
    <property type="entry name" value="Acid phosphatase/Vanadium-dependent haloperoxidase"/>
    <property type="match status" value="1"/>
</dbReference>
<comment type="caution">
    <text evidence="3">The sequence shown here is derived from an EMBL/GenBank/DDBJ whole genome shotgun (WGS) entry which is preliminary data.</text>
</comment>
<proteinExistence type="predicted"/>
<dbReference type="InterPro" id="IPR036938">
    <property type="entry name" value="PAP2/HPO_sf"/>
</dbReference>
<evidence type="ECO:0000313" key="4">
    <source>
        <dbReference type="Proteomes" id="UP000619534"/>
    </source>
</evidence>
<sequence length="304" mass="34404">MANIMPYPLWTDLPYAGERLPPESSVEPSAGTWDTYFLKRSQAGKFETLDGKPVEFDILHPGTIDWYGQLKKVQRVAKNLSEKEAIVARYWGAGPPSKQWAPIVDRLIDTYGVEAPRAGRILGALFAGINDALVVTWYLKYKWLVPRPNQLDDQLATVICTPKHPSYPSGHAAVSGAAETILSYFFPGERRRLRQLAEEDAKSRLYALVHFPVDNEQGLRLGRQIGRIVVEQLEKDRGRDGRAVDTPYRNSRGADIAPPPYEQSFPFDFDQSCSSLLRDETSTESNYSRRKSNPDYPQPKLYLE</sequence>
<dbReference type="EMBL" id="BMCJ01000001">
    <property type="protein sequence ID" value="GGC74336.1"/>
    <property type="molecule type" value="Genomic_DNA"/>
</dbReference>
<protein>
    <recommendedName>
        <fullName evidence="2">Phosphatidic acid phosphatase type 2/haloperoxidase domain-containing protein</fullName>
    </recommendedName>
</protein>
<evidence type="ECO:0000313" key="3">
    <source>
        <dbReference type="EMBL" id="GGC74336.1"/>
    </source>
</evidence>
<dbReference type="InterPro" id="IPR052559">
    <property type="entry name" value="V-haloperoxidase"/>
</dbReference>
<evidence type="ECO:0000256" key="1">
    <source>
        <dbReference type="SAM" id="MobiDB-lite"/>
    </source>
</evidence>
<dbReference type="CDD" id="cd03398">
    <property type="entry name" value="PAP2_haloperoxidase"/>
    <property type="match status" value="1"/>
</dbReference>
<dbReference type="PANTHER" id="PTHR34599">
    <property type="entry name" value="PEROXIDASE-RELATED"/>
    <property type="match status" value="1"/>
</dbReference>
<organism evidence="3 4">
    <name type="scientific">Thalassobacillus devorans</name>
    <dbReference type="NCBI Taxonomy" id="279813"/>
    <lineage>
        <taxon>Bacteria</taxon>
        <taxon>Bacillati</taxon>
        <taxon>Bacillota</taxon>
        <taxon>Bacilli</taxon>
        <taxon>Bacillales</taxon>
        <taxon>Bacillaceae</taxon>
        <taxon>Thalassobacillus</taxon>
    </lineage>
</organism>
<reference evidence="4" key="1">
    <citation type="journal article" date="2019" name="Int. J. Syst. Evol. Microbiol.">
        <title>The Global Catalogue of Microorganisms (GCM) 10K type strain sequencing project: providing services to taxonomists for standard genome sequencing and annotation.</title>
        <authorList>
            <consortium name="The Broad Institute Genomics Platform"/>
            <consortium name="The Broad Institute Genome Sequencing Center for Infectious Disease"/>
            <person name="Wu L."/>
            <person name="Ma J."/>
        </authorList>
    </citation>
    <scope>NUCLEOTIDE SEQUENCE [LARGE SCALE GENOMIC DNA]</scope>
    <source>
        <strain evidence="4">CCM 7282</strain>
    </source>
</reference>
<evidence type="ECO:0000259" key="2">
    <source>
        <dbReference type="Pfam" id="PF01569"/>
    </source>
</evidence>
<accession>A0ABQ1NE82</accession>
<feature type="region of interest" description="Disordered" evidence="1">
    <location>
        <begin position="236"/>
        <end position="304"/>
    </location>
</feature>
<keyword evidence="4" id="KW-1185">Reference proteome</keyword>